<comment type="caution">
    <text evidence="1">The sequence shown here is derived from an EMBL/GenBank/DDBJ whole genome shotgun (WGS) entry which is preliminary data.</text>
</comment>
<dbReference type="InterPro" id="IPR008792">
    <property type="entry name" value="PQQD"/>
</dbReference>
<accession>A0ABT6VJL9</accession>
<dbReference type="RefSeq" id="WP_282721649.1">
    <property type="nucleotide sequence ID" value="NZ_JASCQO010000035.1"/>
</dbReference>
<reference evidence="1 2" key="1">
    <citation type="submission" date="2023-04" db="EMBL/GenBank/DDBJ databases">
        <title>Halomonas strains isolated from rhizosphere soil.</title>
        <authorList>
            <person name="Xu L."/>
            <person name="Sun J.-Q."/>
        </authorList>
    </citation>
    <scope>NUCLEOTIDE SEQUENCE [LARGE SCALE GENOMIC DNA]</scope>
    <source>
        <strain evidence="1 2">LN1S58</strain>
    </source>
</reference>
<gene>
    <name evidence="1" type="ORF">QLQ84_10300</name>
</gene>
<evidence type="ECO:0000313" key="1">
    <source>
        <dbReference type="EMBL" id="MDI5934178.1"/>
    </source>
</evidence>
<dbReference type="Gene3D" id="1.10.10.1150">
    <property type="entry name" value="Coenzyme PQQ synthesis protein D (PqqD)"/>
    <property type="match status" value="1"/>
</dbReference>
<protein>
    <submittedName>
        <fullName evidence="1">PqqD family peptide modification chaperone</fullName>
    </submittedName>
</protein>
<dbReference type="Proteomes" id="UP001244242">
    <property type="component" value="Unassembled WGS sequence"/>
</dbReference>
<name>A0ABT6VJL9_9GAMM</name>
<dbReference type="Pfam" id="PF05402">
    <property type="entry name" value="PqqD"/>
    <property type="match status" value="1"/>
</dbReference>
<dbReference type="EMBL" id="JASCQO010000035">
    <property type="protein sequence ID" value="MDI5934178.1"/>
    <property type="molecule type" value="Genomic_DNA"/>
</dbReference>
<proteinExistence type="predicted"/>
<evidence type="ECO:0000313" key="2">
    <source>
        <dbReference type="Proteomes" id="UP001244242"/>
    </source>
</evidence>
<sequence length="90" mass="10351">MDLNTKLTRDLKPLTSHIDDDLVIFSAENGMYYGTEVVGNRIWSLIEHETTISKICDQLMQEFVVERETCEREVLAFLGQLEQEGLIMVS</sequence>
<organism evidence="1 2">
    <name type="scientific">Halomonas kalidii</name>
    <dbReference type="NCBI Taxonomy" id="3043293"/>
    <lineage>
        <taxon>Bacteria</taxon>
        <taxon>Pseudomonadati</taxon>
        <taxon>Pseudomonadota</taxon>
        <taxon>Gammaproteobacteria</taxon>
        <taxon>Oceanospirillales</taxon>
        <taxon>Halomonadaceae</taxon>
        <taxon>Halomonas</taxon>
    </lineage>
</organism>
<keyword evidence="2" id="KW-1185">Reference proteome</keyword>
<dbReference type="InterPro" id="IPR041881">
    <property type="entry name" value="PqqD_sf"/>
</dbReference>